<dbReference type="NCBIfam" id="TIGR00756">
    <property type="entry name" value="PPR"/>
    <property type="match status" value="5"/>
</dbReference>
<comment type="caution">
    <text evidence="4">The sequence shown here is derived from an EMBL/GenBank/DDBJ whole genome shotgun (WGS) entry which is preliminary data.</text>
</comment>
<dbReference type="PANTHER" id="PTHR47939:SF13">
    <property type="entry name" value="OS03G0201400 PROTEIN"/>
    <property type="match status" value="1"/>
</dbReference>
<evidence type="ECO:0000256" key="3">
    <source>
        <dbReference type="PROSITE-ProRule" id="PRU00708"/>
    </source>
</evidence>
<reference evidence="4" key="1">
    <citation type="submission" date="2018-10" db="EMBL/GenBank/DDBJ databases">
        <title>Population genomic analysis revealed the cold adaptation of white poplar.</title>
        <authorList>
            <person name="Liu Y.-J."/>
        </authorList>
    </citation>
    <scope>NUCLEOTIDE SEQUENCE [LARGE SCALE GENOMIC DNA]</scope>
    <source>
        <strain evidence="4">PAL-ZL1</strain>
    </source>
</reference>
<dbReference type="InterPro" id="IPR002885">
    <property type="entry name" value="PPR_rpt"/>
</dbReference>
<dbReference type="Pfam" id="PF12854">
    <property type="entry name" value="PPR_1"/>
    <property type="match status" value="2"/>
</dbReference>
<dbReference type="Pfam" id="PF13041">
    <property type="entry name" value="PPR_2"/>
    <property type="match status" value="2"/>
</dbReference>
<feature type="repeat" description="PPR" evidence="3">
    <location>
        <begin position="287"/>
        <end position="321"/>
    </location>
</feature>
<gene>
    <name evidence="4" type="ORF">D5086_0000257880</name>
</gene>
<evidence type="ECO:0000256" key="1">
    <source>
        <dbReference type="ARBA" id="ARBA00007626"/>
    </source>
</evidence>
<dbReference type="InterPro" id="IPR050667">
    <property type="entry name" value="PPR-containing_protein"/>
</dbReference>
<evidence type="ECO:0000313" key="4">
    <source>
        <dbReference type="EMBL" id="TKR84420.1"/>
    </source>
</evidence>
<dbReference type="AlphaFoldDB" id="A0A4U5NNM8"/>
<feature type="repeat" description="PPR" evidence="3">
    <location>
        <begin position="384"/>
        <end position="418"/>
    </location>
</feature>
<dbReference type="PANTHER" id="PTHR47939">
    <property type="entry name" value="MEMBRANE-ASSOCIATED SALT-INDUCIBLE PROTEIN-LIKE"/>
    <property type="match status" value="1"/>
</dbReference>
<feature type="repeat" description="PPR" evidence="3">
    <location>
        <begin position="419"/>
        <end position="453"/>
    </location>
</feature>
<dbReference type="PROSITE" id="PS51375">
    <property type="entry name" value="PPR"/>
    <property type="match status" value="5"/>
</dbReference>
<dbReference type="SUPFAM" id="SSF81901">
    <property type="entry name" value="HCP-like"/>
    <property type="match status" value="1"/>
</dbReference>
<comment type="similarity">
    <text evidence="1">Belongs to the PPR family. P subfamily.</text>
</comment>
<sequence length="505" mass="58080">MRRCADIFLGYSFPHFSCHACLGFSPIRLPFLVGRYLSQSLHSSSNTRPFPNYSPKKPTILDAQLVHQISNAIKLRHSEPLRHILKSYESKFRSDHLIWVLMNIRHDYKLALDFFDWACLRRDPNLEARCIIVQIAVASKDLKLAHDLICDFWEKPNLDFDVSFTHFVDRLIYTYKQWGSDPHVFDIFFQVLIEVGMLDEARSFFDKLLNYGVVISTDSCNLYLARLSDNFDRLRISIKVFNEFPQVGVCWNTASCNIIINSLCRLGRVKEAHCLLMQMKFRGNAPDVVSYSTVINGYCLGGELQKVLKLIQEMQMKGLKPNLYTYNSIILLLCKSGKVDDAERVLREMINQGIVPDTVYCIRNNMRGTTEIYKGMCARGVMPDSNTYNILIKGHCKARNMKEAWFLHKEMAEKGFNLTASSYNSIIKGFFKKKKISEARELFEEMRREGMAADAEIYNLFVDISYGEGNMETALELCDEAIENSPPPPISSKILYAFGYVGYKS</sequence>
<evidence type="ECO:0000256" key="2">
    <source>
        <dbReference type="ARBA" id="ARBA00022737"/>
    </source>
</evidence>
<feature type="repeat" description="PPR" evidence="3">
    <location>
        <begin position="252"/>
        <end position="286"/>
    </location>
</feature>
<organism evidence="4">
    <name type="scientific">Populus alba</name>
    <name type="common">White poplar</name>
    <dbReference type="NCBI Taxonomy" id="43335"/>
    <lineage>
        <taxon>Eukaryota</taxon>
        <taxon>Viridiplantae</taxon>
        <taxon>Streptophyta</taxon>
        <taxon>Embryophyta</taxon>
        <taxon>Tracheophyta</taxon>
        <taxon>Spermatophyta</taxon>
        <taxon>Magnoliopsida</taxon>
        <taxon>eudicotyledons</taxon>
        <taxon>Gunneridae</taxon>
        <taxon>Pentapetalae</taxon>
        <taxon>rosids</taxon>
        <taxon>fabids</taxon>
        <taxon>Malpighiales</taxon>
        <taxon>Salicaceae</taxon>
        <taxon>Saliceae</taxon>
        <taxon>Populus</taxon>
    </lineage>
</organism>
<keyword evidence="2" id="KW-0677">Repeat</keyword>
<feature type="repeat" description="PPR" evidence="3">
    <location>
        <begin position="322"/>
        <end position="356"/>
    </location>
</feature>
<name>A0A4U5NNM8_POPAL</name>
<dbReference type="EMBL" id="RCHU01001008">
    <property type="protein sequence ID" value="TKR84420.1"/>
    <property type="molecule type" value="Genomic_DNA"/>
</dbReference>
<protein>
    <recommendedName>
        <fullName evidence="5">Pentatricopeptide repeat-containing protein</fullName>
    </recommendedName>
</protein>
<accession>A0A4U5NNM8</accession>
<dbReference type="STRING" id="43335.A0A4U5NNM8"/>
<dbReference type="InterPro" id="IPR011990">
    <property type="entry name" value="TPR-like_helical_dom_sf"/>
</dbReference>
<dbReference type="Gene3D" id="1.25.40.10">
    <property type="entry name" value="Tetratricopeptide repeat domain"/>
    <property type="match status" value="2"/>
</dbReference>
<proteinExistence type="inferred from homology"/>
<evidence type="ECO:0008006" key="5">
    <source>
        <dbReference type="Google" id="ProtNLM"/>
    </source>
</evidence>